<protein>
    <submittedName>
        <fullName evidence="4">LytTR family DNA-binding domain-containing protein</fullName>
    </submittedName>
</protein>
<dbReference type="Pfam" id="PF04397">
    <property type="entry name" value="LytTR"/>
    <property type="match status" value="1"/>
</dbReference>
<dbReference type="PANTHER" id="PTHR37299:SF1">
    <property type="entry name" value="STAGE 0 SPORULATION PROTEIN A HOMOLOG"/>
    <property type="match status" value="1"/>
</dbReference>
<dbReference type="SMART" id="SM00850">
    <property type="entry name" value="LytTR"/>
    <property type="match status" value="1"/>
</dbReference>
<name>A0ABY7WEH9_9SPHI</name>
<keyword evidence="1" id="KW-0597">Phosphoprotein</keyword>
<dbReference type="InterPro" id="IPR011006">
    <property type="entry name" value="CheY-like_superfamily"/>
</dbReference>
<feature type="domain" description="Response regulatory" evidence="2">
    <location>
        <begin position="5"/>
        <end position="118"/>
    </location>
</feature>
<sequence length="242" mass="27357">MAKYSVCVVDDFLDDAEHCAKHLSNIEEIGDIDVLTNPFQVHALLKRKTVDILFMDIEMPGASGFEIYAALPIALRPALVLITNHRKFALDGFRANAADFVLKPASYASISIAVSKALRLMNVSLNIFNLPEREYAFYPHKGGGMHTLFFADTICIEGSGNYVVAHLRGGETLKLRKRMYEIVQDVPASYFNRIHYSYIVNMRFASRLVDRATALYVREFAEDEPLPVSKRYRAALLGRTRF</sequence>
<evidence type="ECO:0000313" key="5">
    <source>
        <dbReference type="Proteomes" id="UP001221558"/>
    </source>
</evidence>
<evidence type="ECO:0000259" key="3">
    <source>
        <dbReference type="PROSITE" id="PS50930"/>
    </source>
</evidence>
<feature type="domain" description="HTH LytTR-type" evidence="3">
    <location>
        <begin position="137"/>
        <end position="242"/>
    </location>
</feature>
<keyword evidence="5" id="KW-1185">Reference proteome</keyword>
<dbReference type="PROSITE" id="PS50930">
    <property type="entry name" value="HTH_LYTTR"/>
    <property type="match status" value="1"/>
</dbReference>
<dbReference type="Proteomes" id="UP001221558">
    <property type="component" value="Chromosome"/>
</dbReference>
<dbReference type="Gene3D" id="3.40.50.2300">
    <property type="match status" value="1"/>
</dbReference>
<feature type="modified residue" description="4-aspartylphosphate" evidence="1">
    <location>
        <position position="56"/>
    </location>
</feature>
<accession>A0ABY7WEH9</accession>
<dbReference type="Gene3D" id="2.40.50.1020">
    <property type="entry name" value="LytTr DNA-binding domain"/>
    <property type="match status" value="1"/>
</dbReference>
<proteinExistence type="predicted"/>
<dbReference type="SUPFAM" id="SSF52172">
    <property type="entry name" value="CheY-like"/>
    <property type="match status" value="1"/>
</dbReference>
<evidence type="ECO:0000256" key="1">
    <source>
        <dbReference type="PROSITE-ProRule" id="PRU00169"/>
    </source>
</evidence>
<dbReference type="GO" id="GO:0003677">
    <property type="term" value="F:DNA binding"/>
    <property type="evidence" value="ECO:0007669"/>
    <property type="project" value="UniProtKB-KW"/>
</dbReference>
<dbReference type="InterPro" id="IPR046947">
    <property type="entry name" value="LytR-like"/>
</dbReference>
<organism evidence="4 5">
    <name type="scientific">Sphingobacterium oryzagri</name>
    <dbReference type="NCBI Taxonomy" id="3025669"/>
    <lineage>
        <taxon>Bacteria</taxon>
        <taxon>Pseudomonadati</taxon>
        <taxon>Bacteroidota</taxon>
        <taxon>Sphingobacteriia</taxon>
        <taxon>Sphingobacteriales</taxon>
        <taxon>Sphingobacteriaceae</taxon>
        <taxon>Sphingobacterium</taxon>
    </lineage>
</organism>
<gene>
    <name evidence="4" type="ORF">PQ465_11475</name>
</gene>
<evidence type="ECO:0000313" key="4">
    <source>
        <dbReference type="EMBL" id="WDF66926.1"/>
    </source>
</evidence>
<dbReference type="InterPro" id="IPR001789">
    <property type="entry name" value="Sig_transdc_resp-reg_receiver"/>
</dbReference>
<evidence type="ECO:0000259" key="2">
    <source>
        <dbReference type="PROSITE" id="PS50110"/>
    </source>
</evidence>
<dbReference type="PANTHER" id="PTHR37299">
    <property type="entry name" value="TRANSCRIPTIONAL REGULATOR-RELATED"/>
    <property type="match status" value="1"/>
</dbReference>
<dbReference type="PROSITE" id="PS50110">
    <property type="entry name" value="RESPONSE_REGULATORY"/>
    <property type="match status" value="1"/>
</dbReference>
<dbReference type="InterPro" id="IPR007492">
    <property type="entry name" value="LytTR_DNA-bd_dom"/>
</dbReference>
<dbReference type="Pfam" id="PF00072">
    <property type="entry name" value="Response_reg"/>
    <property type="match status" value="1"/>
</dbReference>
<reference evidence="4 5" key="1">
    <citation type="submission" date="2023-02" db="EMBL/GenBank/DDBJ databases">
        <title>Genome sequence of Sphingobacterium sp. KACC 22765.</title>
        <authorList>
            <person name="Kim S."/>
            <person name="Heo J."/>
            <person name="Kwon S.-W."/>
        </authorList>
    </citation>
    <scope>NUCLEOTIDE SEQUENCE [LARGE SCALE GENOMIC DNA]</scope>
    <source>
        <strain evidence="4 5">KACC 22765</strain>
    </source>
</reference>
<dbReference type="SMART" id="SM00448">
    <property type="entry name" value="REC"/>
    <property type="match status" value="1"/>
</dbReference>
<dbReference type="RefSeq" id="WP_274265666.1">
    <property type="nucleotide sequence ID" value="NZ_CP117880.1"/>
</dbReference>
<dbReference type="EMBL" id="CP117880">
    <property type="protein sequence ID" value="WDF66926.1"/>
    <property type="molecule type" value="Genomic_DNA"/>
</dbReference>
<keyword evidence="4" id="KW-0238">DNA-binding</keyword>